<comment type="caution">
    <text evidence="1">The sequence shown here is derived from an EMBL/GenBank/DDBJ whole genome shotgun (WGS) entry which is preliminary data.</text>
</comment>
<name>A0A484FUG4_COLOR</name>
<accession>A0A484FUG4</accession>
<protein>
    <submittedName>
        <fullName evidence="1">Uncharacterized protein</fullName>
    </submittedName>
</protein>
<keyword evidence="2" id="KW-1185">Reference proteome</keyword>
<sequence length="189" mass="20500">MLAQSQQASLSSDPAADHNIVSVQQPPLTRDVVEAPSATSVAYPHFRHPSRCTASIRPVSSLIHATQPKLDKVFHLQTSTVPLNDFQHHCQHQGRPPPKDPSRTLIQPLARPLPLRRAFHPVAGLSLNPTVPQNHPGTHYKTTTVTTKFFAKTNSTSGIAVAKNILATANGGDYHTASSQTAQRSSLFE</sequence>
<gene>
    <name evidence="1" type="ORF">Cob_v005471</name>
</gene>
<dbReference type="AlphaFoldDB" id="A0A484FUG4"/>
<reference evidence="2" key="2">
    <citation type="journal article" date="2019" name="Mol. Plant Microbe Interact.">
        <title>Genome sequence resources for four phytopathogenic fungi from the Colletotrichum orbiculare species complex.</title>
        <authorList>
            <person name="Gan P."/>
            <person name="Tsushima A."/>
            <person name="Narusaka M."/>
            <person name="Narusaka Y."/>
            <person name="Takano Y."/>
            <person name="Kubo Y."/>
            <person name="Shirasu K."/>
        </authorList>
    </citation>
    <scope>GENOME REANNOTATION</scope>
    <source>
        <strain evidence="2">104-T / ATCC 96160 / CBS 514.97 / LARS 414 / MAFF 240422</strain>
    </source>
</reference>
<dbReference type="EMBL" id="AMCV02000014">
    <property type="protein sequence ID" value="TDZ21612.1"/>
    <property type="molecule type" value="Genomic_DNA"/>
</dbReference>
<proteinExistence type="predicted"/>
<reference evidence="2" key="1">
    <citation type="journal article" date="2013" name="New Phytol.">
        <title>Comparative genomic and transcriptomic analyses reveal the hemibiotrophic stage shift of Colletotrichum fungi.</title>
        <authorList>
            <person name="Gan P."/>
            <person name="Ikeda K."/>
            <person name="Irieda H."/>
            <person name="Narusaka M."/>
            <person name="O'Connell R.J."/>
            <person name="Narusaka Y."/>
            <person name="Takano Y."/>
            <person name="Kubo Y."/>
            <person name="Shirasu K."/>
        </authorList>
    </citation>
    <scope>NUCLEOTIDE SEQUENCE [LARGE SCALE GENOMIC DNA]</scope>
    <source>
        <strain evidence="2">104-T / ATCC 96160 / CBS 514.97 / LARS 414 / MAFF 240422</strain>
    </source>
</reference>
<organism evidence="1 2">
    <name type="scientific">Colletotrichum orbiculare (strain 104-T / ATCC 96160 / CBS 514.97 / LARS 414 / MAFF 240422)</name>
    <name type="common">Cucumber anthracnose fungus</name>
    <name type="synonym">Colletotrichum lagenarium</name>
    <dbReference type="NCBI Taxonomy" id="1213857"/>
    <lineage>
        <taxon>Eukaryota</taxon>
        <taxon>Fungi</taxon>
        <taxon>Dikarya</taxon>
        <taxon>Ascomycota</taxon>
        <taxon>Pezizomycotina</taxon>
        <taxon>Sordariomycetes</taxon>
        <taxon>Hypocreomycetidae</taxon>
        <taxon>Glomerellales</taxon>
        <taxon>Glomerellaceae</taxon>
        <taxon>Colletotrichum</taxon>
        <taxon>Colletotrichum orbiculare species complex</taxon>
    </lineage>
</organism>
<evidence type="ECO:0000313" key="2">
    <source>
        <dbReference type="Proteomes" id="UP000014480"/>
    </source>
</evidence>
<dbReference type="Proteomes" id="UP000014480">
    <property type="component" value="Unassembled WGS sequence"/>
</dbReference>
<evidence type="ECO:0000313" key="1">
    <source>
        <dbReference type="EMBL" id="TDZ21612.1"/>
    </source>
</evidence>